<reference evidence="1 2" key="1">
    <citation type="submission" date="2019-02" db="EMBL/GenBank/DDBJ databases">
        <title>Genome sequencing of the rare red list fungi Phlebia centrifuga.</title>
        <authorList>
            <person name="Buettner E."/>
            <person name="Kellner H."/>
        </authorList>
    </citation>
    <scope>NUCLEOTIDE SEQUENCE [LARGE SCALE GENOMIC DNA]</scope>
    <source>
        <strain evidence="1 2">DSM 108282</strain>
    </source>
</reference>
<keyword evidence="2" id="KW-1185">Reference proteome</keyword>
<sequence>MLESIQKELARLHERTGLEILLFAVRGNIKSYNRPFSYWSSERALAFVRSAYNTHCLDFAGYCISGAESIHRNYIAQLLELKYWVLLTPYKPSGEVTGGRVTKMSYQAFDAITTKHGVVIHNWPLSVFQAPSNINSKNELEILHMSWETGATSFHQLSKDKYEQWWMQGDAGMVDLEEKQGEQAAGTALAATPEVAGAIQITTTTMPTGNTLKRTMVTIGTTATGQPLTITKTVKATRKDKATAEEAQEECDGRHTNTVSCKFRTNALVYGTLPALSVVYGTLPALSVVHGSHPAHAIVHGSHPAHAIVHGSHPAHAIVHGTQPTHTIVYGSHSTHAVVYGSRPTHAVVHDGPILSINITWLGRYGTSCNYEHGCISSRHAHWPTYI</sequence>
<dbReference type="EMBL" id="SGPJ01000881">
    <property type="protein sequence ID" value="THG92888.1"/>
    <property type="molecule type" value="Genomic_DNA"/>
</dbReference>
<name>A0A4S4K562_9APHY</name>
<dbReference type="Proteomes" id="UP000309038">
    <property type="component" value="Unassembled WGS sequence"/>
</dbReference>
<proteinExistence type="predicted"/>
<comment type="caution">
    <text evidence="1">The sequence shown here is derived from an EMBL/GenBank/DDBJ whole genome shotgun (WGS) entry which is preliminary data.</text>
</comment>
<dbReference type="AlphaFoldDB" id="A0A4S4K562"/>
<protein>
    <submittedName>
        <fullName evidence="1">Uncharacterized protein</fullName>
    </submittedName>
</protein>
<evidence type="ECO:0000313" key="2">
    <source>
        <dbReference type="Proteomes" id="UP000309038"/>
    </source>
</evidence>
<accession>A0A4S4K562</accession>
<organism evidence="1 2">
    <name type="scientific">Hermanssonia centrifuga</name>
    <dbReference type="NCBI Taxonomy" id="98765"/>
    <lineage>
        <taxon>Eukaryota</taxon>
        <taxon>Fungi</taxon>
        <taxon>Dikarya</taxon>
        <taxon>Basidiomycota</taxon>
        <taxon>Agaricomycotina</taxon>
        <taxon>Agaricomycetes</taxon>
        <taxon>Polyporales</taxon>
        <taxon>Meruliaceae</taxon>
        <taxon>Hermanssonia</taxon>
    </lineage>
</organism>
<evidence type="ECO:0000313" key="1">
    <source>
        <dbReference type="EMBL" id="THG92888.1"/>
    </source>
</evidence>
<gene>
    <name evidence="1" type="ORF">EW026_g8179</name>
</gene>